<accession>A0A850HEV7</accession>
<dbReference type="InterPro" id="IPR011042">
    <property type="entry name" value="6-blade_b-propeller_TolB-like"/>
</dbReference>
<dbReference type="PRINTS" id="PR01790">
    <property type="entry name" value="SMP30FAMILY"/>
</dbReference>
<dbReference type="InterPro" id="IPR013658">
    <property type="entry name" value="SGL"/>
</dbReference>
<dbReference type="SUPFAM" id="SSF63829">
    <property type="entry name" value="Calcium-dependent phosphotriesterase"/>
    <property type="match status" value="1"/>
</dbReference>
<feature type="binding site" evidence="3">
    <location>
        <position position="162"/>
    </location>
    <ligand>
        <name>a divalent metal cation</name>
        <dbReference type="ChEBI" id="CHEBI:60240"/>
    </ligand>
</feature>
<protein>
    <submittedName>
        <fullName evidence="5">SMP-30/gluconolactonase/LRE family protein</fullName>
    </submittedName>
</protein>
<evidence type="ECO:0000259" key="4">
    <source>
        <dbReference type="Pfam" id="PF08450"/>
    </source>
</evidence>
<dbReference type="InterPro" id="IPR005511">
    <property type="entry name" value="SMP-30"/>
</dbReference>
<evidence type="ECO:0000256" key="2">
    <source>
        <dbReference type="PIRSR" id="PIRSR605511-1"/>
    </source>
</evidence>
<keyword evidence="6" id="KW-1185">Reference proteome</keyword>
<dbReference type="PANTHER" id="PTHR47572">
    <property type="entry name" value="LIPOPROTEIN-RELATED"/>
    <property type="match status" value="1"/>
</dbReference>
<reference evidence="5 6" key="1">
    <citation type="submission" date="2020-06" db="EMBL/GenBank/DDBJ databases">
        <title>Altererythrobacter sp. HHU K3-1.</title>
        <authorList>
            <person name="Zhang D."/>
            <person name="Xue H."/>
        </authorList>
    </citation>
    <scope>NUCLEOTIDE SEQUENCE [LARGE SCALE GENOMIC DNA]</scope>
    <source>
        <strain evidence="5 6">HHU K3-1</strain>
    </source>
</reference>
<comment type="cofactor">
    <cofactor evidence="3">
        <name>Zn(2+)</name>
        <dbReference type="ChEBI" id="CHEBI:29105"/>
    </cofactor>
    <text evidence="3">Binds 1 divalent metal cation per subunit.</text>
</comment>
<feature type="binding site" evidence="3">
    <location>
        <position position="118"/>
    </location>
    <ligand>
        <name>substrate</name>
    </ligand>
</feature>
<dbReference type="Proteomes" id="UP000561438">
    <property type="component" value="Unassembled WGS sequence"/>
</dbReference>
<keyword evidence="3" id="KW-0862">Zinc</keyword>
<dbReference type="AlphaFoldDB" id="A0A850HEV7"/>
<feature type="binding site" evidence="3">
    <location>
        <position position="16"/>
    </location>
    <ligand>
        <name>a divalent metal cation</name>
        <dbReference type="ChEBI" id="CHEBI:60240"/>
    </ligand>
</feature>
<sequence>MARELTTVVEGIHFGEGPRWHDRRLWFSDFYAHTVYSVGENGGDLRAELELDDQPSGLGWMPDGSLLVVSMTRQQVWRRWPDGRLELHADLSDLAGFWCNDMAVDAQGRAYVGNFGFDLDRALTEKGPEWVQANGAKTQLALVEPDGSVSSAAGEERFFFPNGTVITPDGKTLIVAETLAGQLTALDIGTDGTLANRRIWADTAPRLPDGICLDAEGAVWIANALAPACVRYGEGGEVLDIVETGELNCYACMLGGADGRTLFMVVAPTSHRDAASSAKNGEILACKVDVARAGRP</sequence>
<evidence type="ECO:0000313" key="6">
    <source>
        <dbReference type="Proteomes" id="UP000561438"/>
    </source>
</evidence>
<dbReference type="InterPro" id="IPR051262">
    <property type="entry name" value="SMP-30/CGR1_Lactonase"/>
</dbReference>
<dbReference type="GO" id="GO:0016787">
    <property type="term" value="F:hydrolase activity"/>
    <property type="evidence" value="ECO:0007669"/>
    <property type="project" value="UniProtKB-KW"/>
</dbReference>
<organism evidence="5 6">
    <name type="scientific">Qipengyuania atrilutea</name>
    <dbReference type="NCBI Taxonomy" id="2744473"/>
    <lineage>
        <taxon>Bacteria</taxon>
        <taxon>Pseudomonadati</taxon>
        <taxon>Pseudomonadota</taxon>
        <taxon>Alphaproteobacteria</taxon>
        <taxon>Sphingomonadales</taxon>
        <taxon>Erythrobacteraceae</taxon>
        <taxon>Qipengyuania</taxon>
    </lineage>
</organism>
<comment type="caution">
    <text evidence="5">The sequence shown here is derived from an EMBL/GenBank/DDBJ whole genome shotgun (WGS) entry which is preliminary data.</text>
</comment>
<evidence type="ECO:0000256" key="3">
    <source>
        <dbReference type="PIRSR" id="PIRSR605511-2"/>
    </source>
</evidence>
<feature type="binding site" evidence="3">
    <location>
        <position position="209"/>
    </location>
    <ligand>
        <name>a divalent metal cation</name>
        <dbReference type="ChEBI" id="CHEBI:60240"/>
    </ligand>
</feature>
<dbReference type="EMBL" id="JABWGV010000005">
    <property type="protein sequence ID" value="NVD45799.1"/>
    <property type="molecule type" value="Genomic_DNA"/>
</dbReference>
<gene>
    <name evidence="5" type="ORF">HUV48_12355</name>
</gene>
<feature type="active site" description="Proton donor/acceptor" evidence="2">
    <location>
        <position position="209"/>
    </location>
</feature>
<keyword evidence="3" id="KW-0479">Metal-binding</keyword>
<dbReference type="Pfam" id="PF08450">
    <property type="entry name" value="SGL"/>
    <property type="match status" value="1"/>
</dbReference>
<evidence type="ECO:0000313" key="5">
    <source>
        <dbReference type="EMBL" id="NVD45799.1"/>
    </source>
</evidence>
<dbReference type="PANTHER" id="PTHR47572:SF4">
    <property type="entry name" value="LACTONASE DRP35"/>
    <property type="match status" value="1"/>
</dbReference>
<name>A0A850HEV7_9SPHN</name>
<dbReference type="Gene3D" id="2.120.10.30">
    <property type="entry name" value="TolB, C-terminal domain"/>
    <property type="match status" value="1"/>
</dbReference>
<dbReference type="GO" id="GO:0046872">
    <property type="term" value="F:metal ion binding"/>
    <property type="evidence" value="ECO:0007669"/>
    <property type="project" value="UniProtKB-KW"/>
</dbReference>
<feature type="domain" description="SMP-30/Gluconolactonase/LRE-like region" evidence="4">
    <location>
        <begin position="14"/>
        <end position="267"/>
    </location>
</feature>
<evidence type="ECO:0000256" key="1">
    <source>
        <dbReference type="ARBA" id="ARBA00022801"/>
    </source>
</evidence>
<keyword evidence="1" id="KW-0378">Hydrolase</keyword>
<proteinExistence type="predicted"/>
<feature type="binding site" evidence="3">
    <location>
        <position position="100"/>
    </location>
    <ligand>
        <name>substrate</name>
    </ligand>
</feature>